<dbReference type="EMBL" id="CAKMRJ010005634">
    <property type="protein sequence ID" value="CAH1450006.1"/>
    <property type="molecule type" value="Genomic_DNA"/>
</dbReference>
<evidence type="ECO:0000313" key="1">
    <source>
        <dbReference type="EMBL" id="CAH1450006.1"/>
    </source>
</evidence>
<comment type="caution">
    <text evidence="1">The sequence shown here is derived from an EMBL/GenBank/DDBJ whole genome shotgun (WGS) entry which is preliminary data.</text>
</comment>
<dbReference type="Proteomes" id="UP001157418">
    <property type="component" value="Unassembled WGS sequence"/>
</dbReference>
<accession>A0AAU9PJX4</accession>
<organism evidence="1 2">
    <name type="scientific">Lactuca virosa</name>
    <dbReference type="NCBI Taxonomy" id="75947"/>
    <lineage>
        <taxon>Eukaryota</taxon>
        <taxon>Viridiplantae</taxon>
        <taxon>Streptophyta</taxon>
        <taxon>Embryophyta</taxon>
        <taxon>Tracheophyta</taxon>
        <taxon>Spermatophyta</taxon>
        <taxon>Magnoliopsida</taxon>
        <taxon>eudicotyledons</taxon>
        <taxon>Gunneridae</taxon>
        <taxon>Pentapetalae</taxon>
        <taxon>asterids</taxon>
        <taxon>campanulids</taxon>
        <taxon>Asterales</taxon>
        <taxon>Asteraceae</taxon>
        <taxon>Cichorioideae</taxon>
        <taxon>Cichorieae</taxon>
        <taxon>Lactucinae</taxon>
        <taxon>Lactuca</taxon>
    </lineage>
</organism>
<dbReference type="AlphaFoldDB" id="A0AAU9PJX4"/>
<gene>
    <name evidence="1" type="ORF">LVIROSA_LOCUS35453</name>
</gene>
<keyword evidence="2" id="KW-1185">Reference proteome</keyword>
<protein>
    <submittedName>
        <fullName evidence="1">Uncharacterized protein</fullName>
    </submittedName>
</protein>
<proteinExistence type="predicted"/>
<sequence>MVMGSPLEDALRLAQRYDRMRQEAEVQAVEVSKRQARVKEGTWNPDILMKLDLKSNMAILGREVASVMAAVADLIGNKVNQWRRNGGEGDQLMG</sequence>
<evidence type="ECO:0000313" key="2">
    <source>
        <dbReference type="Proteomes" id="UP001157418"/>
    </source>
</evidence>
<reference evidence="1 2" key="1">
    <citation type="submission" date="2022-01" db="EMBL/GenBank/DDBJ databases">
        <authorList>
            <person name="Xiong W."/>
            <person name="Schranz E."/>
        </authorList>
    </citation>
    <scope>NUCLEOTIDE SEQUENCE [LARGE SCALE GENOMIC DNA]</scope>
</reference>
<name>A0AAU9PJX4_9ASTR</name>